<protein>
    <submittedName>
        <fullName evidence="3">Uncharacterized protein</fullName>
    </submittedName>
</protein>
<dbReference type="AlphaFoldDB" id="A0A820E661"/>
<keyword evidence="2" id="KW-0812">Transmembrane</keyword>
<feature type="transmembrane region" description="Helical" evidence="2">
    <location>
        <begin position="38"/>
        <end position="62"/>
    </location>
</feature>
<feature type="compositionally biased region" description="Polar residues" evidence="1">
    <location>
        <begin position="16"/>
        <end position="28"/>
    </location>
</feature>
<feature type="transmembrane region" description="Helical" evidence="2">
    <location>
        <begin position="405"/>
        <end position="425"/>
    </location>
</feature>
<reference evidence="3" key="1">
    <citation type="submission" date="2021-02" db="EMBL/GenBank/DDBJ databases">
        <authorList>
            <person name="Nowell W R."/>
        </authorList>
    </citation>
    <scope>NUCLEOTIDE SEQUENCE</scope>
</reference>
<feature type="compositionally biased region" description="Basic and acidic residues" evidence="1">
    <location>
        <begin position="1"/>
        <end position="15"/>
    </location>
</feature>
<keyword evidence="2" id="KW-0472">Membrane</keyword>
<organism evidence="3 4">
    <name type="scientific">Rotaria magnacalcarata</name>
    <dbReference type="NCBI Taxonomy" id="392030"/>
    <lineage>
        <taxon>Eukaryota</taxon>
        <taxon>Metazoa</taxon>
        <taxon>Spiralia</taxon>
        <taxon>Gnathifera</taxon>
        <taxon>Rotifera</taxon>
        <taxon>Eurotatoria</taxon>
        <taxon>Bdelloidea</taxon>
        <taxon>Philodinida</taxon>
        <taxon>Philodinidae</taxon>
        <taxon>Rotaria</taxon>
    </lineage>
</organism>
<evidence type="ECO:0000256" key="2">
    <source>
        <dbReference type="SAM" id="Phobius"/>
    </source>
</evidence>
<accession>A0A820E661</accession>
<gene>
    <name evidence="3" type="ORF">OVN521_LOCUS28635</name>
</gene>
<feature type="transmembrane region" description="Helical" evidence="2">
    <location>
        <begin position="348"/>
        <end position="372"/>
    </location>
</feature>
<feature type="region of interest" description="Disordered" evidence="1">
    <location>
        <begin position="1"/>
        <end position="31"/>
    </location>
</feature>
<dbReference type="Proteomes" id="UP000663866">
    <property type="component" value="Unassembled WGS sequence"/>
</dbReference>
<feature type="transmembrane region" description="Helical" evidence="2">
    <location>
        <begin position="548"/>
        <end position="569"/>
    </location>
</feature>
<dbReference type="EMBL" id="CAJOBG010008440">
    <property type="protein sequence ID" value="CAF4243308.1"/>
    <property type="molecule type" value="Genomic_DNA"/>
</dbReference>
<feature type="region of interest" description="Disordered" evidence="1">
    <location>
        <begin position="660"/>
        <end position="739"/>
    </location>
</feature>
<feature type="transmembrane region" description="Helical" evidence="2">
    <location>
        <begin position="472"/>
        <end position="496"/>
    </location>
</feature>
<keyword evidence="4" id="KW-1185">Reference proteome</keyword>
<feature type="transmembrane region" description="Helical" evidence="2">
    <location>
        <begin position="102"/>
        <end position="119"/>
    </location>
</feature>
<feature type="region of interest" description="Disordered" evidence="1">
    <location>
        <begin position="577"/>
        <end position="648"/>
    </location>
</feature>
<comment type="caution">
    <text evidence="3">The sequence shown here is derived from an EMBL/GenBank/DDBJ whole genome shotgun (WGS) entry which is preliminary data.</text>
</comment>
<sequence length="764" mass="87570">FFRESSCAPDEKRNNETPSNGKIQNSPTSKKETQENRVLRLSCVFILDFIILCLLCIIPAIYQLRSFRFNNVNQSNFNSLINHVIRMITQCEHKSIFRFDNYIFIMISTALCLIFIVFSKSKKIGKMYNFEGCLSQIEPFAINNRMKTAVLDGIVVIEVLMTLENVLIDISELWNRGVLEQFLDRVLIPLYSLLSNIYFVTTTKSLRSPSCFHLYDDQYYIHYHSSMFMHELLTKVGKNTLLDEAKRRLELGNWAIIYGLLKSAPQFMLISYIGAELSVRFFYDAIFCSKKTNEKPEEVFTRGTEFDMHSKSSESSDPVQESNESSTICLSICGVLDKINRWDKNFRFTTMAACAYTIAFVLLLYLTCIFAFQPIMETSSMSFLIFSLEHTLNIEIDKWSFEKEFFLSAILTMIIFSIQLVKGIMNYKDHTEQLKKNNYEEILSKSKLEENSIAPKSVDYIGVVFFSVVGGYYIWFHIILLIVSICSLFLFHAFILQIHRLDFMFSLVAFIAPVLVLYTLKHCIPQWICIFSTSHQSENESNTWNKDVYTILVYLTLVSNSAYMAYVSYLHMEKTYRQPGRPEPKSIPMKEITKRSIGGQCDPIDPMKMDDDSDISDQDTVSGETVEGAYDSPAGVEPAITENDDASSVASSLYNRGDFISTRKDPSLPTSSNLQHGPSNSQQHATNLTNRIEPAEQRSVYKSARDRSDSRISNQGSVSSEEQSLISSTFTSNQESDEATNILRKIYKTTNAKLRNDYYNQSDV</sequence>
<feature type="compositionally biased region" description="Polar residues" evidence="1">
    <location>
        <begin position="668"/>
        <end position="690"/>
    </location>
</feature>
<proteinExistence type="predicted"/>
<feature type="non-terminal residue" evidence="3">
    <location>
        <position position="1"/>
    </location>
</feature>
<name>A0A820E661_9BILA</name>
<evidence type="ECO:0000313" key="3">
    <source>
        <dbReference type="EMBL" id="CAF4243308.1"/>
    </source>
</evidence>
<feature type="compositionally biased region" description="Low complexity" evidence="1">
    <location>
        <begin position="717"/>
        <end position="728"/>
    </location>
</feature>
<evidence type="ECO:0000313" key="4">
    <source>
        <dbReference type="Proteomes" id="UP000663866"/>
    </source>
</evidence>
<evidence type="ECO:0000256" key="1">
    <source>
        <dbReference type="SAM" id="MobiDB-lite"/>
    </source>
</evidence>
<keyword evidence="2" id="KW-1133">Transmembrane helix</keyword>
<feature type="transmembrane region" description="Helical" evidence="2">
    <location>
        <begin position="503"/>
        <end position="528"/>
    </location>
</feature>